<dbReference type="GO" id="GO:0000155">
    <property type="term" value="F:phosphorelay sensor kinase activity"/>
    <property type="evidence" value="ECO:0007669"/>
    <property type="project" value="InterPro"/>
</dbReference>
<name>A0A644XKP3_9ZZZZ</name>
<dbReference type="Gene3D" id="1.10.287.130">
    <property type="match status" value="1"/>
</dbReference>
<dbReference type="EMBL" id="VSSQ01002591">
    <property type="protein sequence ID" value="MPM16328.1"/>
    <property type="molecule type" value="Genomic_DNA"/>
</dbReference>
<dbReference type="AlphaFoldDB" id="A0A644XKP3"/>
<gene>
    <name evidence="2" type="ORF">SDC9_62706</name>
</gene>
<evidence type="ECO:0000313" key="2">
    <source>
        <dbReference type="EMBL" id="MPM16328.1"/>
    </source>
</evidence>
<organism evidence="2">
    <name type="scientific">bioreactor metagenome</name>
    <dbReference type="NCBI Taxonomy" id="1076179"/>
    <lineage>
        <taxon>unclassified sequences</taxon>
        <taxon>metagenomes</taxon>
        <taxon>ecological metagenomes</taxon>
    </lineage>
</organism>
<dbReference type="InterPro" id="IPR036097">
    <property type="entry name" value="HisK_dim/P_sf"/>
</dbReference>
<dbReference type="SUPFAM" id="SSF47384">
    <property type="entry name" value="Homodimeric domain of signal transducing histidine kinase"/>
    <property type="match status" value="1"/>
</dbReference>
<proteinExistence type="predicted"/>
<dbReference type="InterPro" id="IPR003661">
    <property type="entry name" value="HisK_dim/P_dom"/>
</dbReference>
<sequence length="231" mass="26523">MNSGLLSQENNYRQGNEGEYSLNQNRLTVLGRLIPIIVHEVNNPIQAISGAAALAMEEIEDGSEVASYLTLIQNESRRVLALTTFIRSLYLPSKNHKQQINLIECLQELMPVLKDDFHRNGINFVFEPLQTPIMIQGDLVEIQLALIETILNLNCWLHDRNYRQYQIKVFTEQKKAVIEFVADVGTLEDFPFNFPTMEQWVSKQGGRIFALVVENLSILRFEFPSLTRVRS</sequence>
<accession>A0A644XKP3</accession>
<dbReference type="SMART" id="SM00388">
    <property type="entry name" value="HisKA"/>
    <property type="match status" value="1"/>
</dbReference>
<comment type="caution">
    <text evidence="2">The sequence shown here is derived from an EMBL/GenBank/DDBJ whole genome shotgun (WGS) entry which is preliminary data.</text>
</comment>
<reference evidence="2" key="1">
    <citation type="submission" date="2019-08" db="EMBL/GenBank/DDBJ databases">
        <authorList>
            <person name="Kucharzyk K."/>
            <person name="Murdoch R.W."/>
            <person name="Higgins S."/>
            <person name="Loffler F."/>
        </authorList>
    </citation>
    <scope>NUCLEOTIDE SEQUENCE</scope>
</reference>
<dbReference type="CDD" id="cd00082">
    <property type="entry name" value="HisKA"/>
    <property type="match status" value="1"/>
</dbReference>
<feature type="domain" description="Signal transduction histidine kinase dimerisation/phosphoacceptor" evidence="1">
    <location>
        <begin position="29"/>
        <end position="95"/>
    </location>
</feature>
<dbReference type="PANTHER" id="PTHR43065">
    <property type="entry name" value="SENSOR HISTIDINE KINASE"/>
    <property type="match status" value="1"/>
</dbReference>
<dbReference type="Pfam" id="PF00512">
    <property type="entry name" value="HisKA"/>
    <property type="match status" value="1"/>
</dbReference>
<evidence type="ECO:0000259" key="1">
    <source>
        <dbReference type="SMART" id="SM00388"/>
    </source>
</evidence>
<protein>
    <recommendedName>
        <fullName evidence="1">Signal transduction histidine kinase dimerisation/phosphoacceptor domain-containing protein</fullName>
    </recommendedName>
</protein>